<proteinExistence type="predicted"/>
<protein>
    <submittedName>
        <fullName evidence="2">Uncharacterized protein</fullName>
    </submittedName>
</protein>
<keyword evidence="3" id="KW-1185">Reference proteome</keyword>
<evidence type="ECO:0000313" key="2">
    <source>
        <dbReference type="EMBL" id="BBF69561.1"/>
    </source>
</evidence>
<accession>A0ABM7G4E6</accession>
<dbReference type="EMBL" id="AP018817">
    <property type="protein sequence ID" value="BBF69561.1"/>
    <property type="molecule type" value="Genomic_DNA"/>
</dbReference>
<dbReference type="Proteomes" id="UP001059971">
    <property type="component" value="Chromosome 1"/>
</dbReference>
<evidence type="ECO:0000256" key="1">
    <source>
        <dbReference type="SAM" id="MobiDB-lite"/>
    </source>
</evidence>
<sequence>MTAGWIAGSLAKAGDDAASMAATANPDNVRTDNPHMIETRRMTLLCNRNRPDLPPRHGHPDRRAHKKAAIMN</sequence>
<name>A0ABM7G4E6_9SPHN</name>
<gene>
    <name evidence="2" type="ORF">SBA_ch1_17610</name>
</gene>
<evidence type="ECO:0000313" key="3">
    <source>
        <dbReference type="Proteomes" id="UP001059971"/>
    </source>
</evidence>
<feature type="compositionally biased region" description="Basic residues" evidence="1">
    <location>
        <begin position="56"/>
        <end position="72"/>
    </location>
</feature>
<reference evidence="2" key="1">
    <citation type="submission" date="2018-07" db="EMBL/GenBank/DDBJ databases">
        <title>Complete genome sequence of Sphingomonas bisphenolicum strain AO1, a bisphenol A degradative bacterium isolated from Japanese farm field.</title>
        <authorList>
            <person name="Murakami M."/>
            <person name="Koh M."/>
            <person name="Koba S."/>
            <person name="Matsumura Y."/>
        </authorList>
    </citation>
    <scope>NUCLEOTIDE SEQUENCE</scope>
    <source>
        <strain evidence="2">AO1</strain>
    </source>
</reference>
<feature type="region of interest" description="Disordered" evidence="1">
    <location>
        <begin position="48"/>
        <end position="72"/>
    </location>
</feature>
<organism evidence="2 3">
    <name type="scientific">Sphingomonas bisphenolicum</name>
    <dbReference type="NCBI Taxonomy" id="296544"/>
    <lineage>
        <taxon>Bacteria</taxon>
        <taxon>Pseudomonadati</taxon>
        <taxon>Pseudomonadota</taxon>
        <taxon>Alphaproteobacteria</taxon>
        <taxon>Sphingomonadales</taxon>
        <taxon>Sphingomonadaceae</taxon>
        <taxon>Sphingomonas</taxon>
    </lineage>
</organism>